<feature type="transmembrane region" description="Helical" evidence="2">
    <location>
        <begin position="495"/>
        <end position="515"/>
    </location>
</feature>
<reference evidence="3 4" key="1">
    <citation type="journal article" date="2017" name="Mol. Ecol.">
        <title>Comparative and population genomic landscape of Phellinus noxius: A hypervariable fungus causing root rot in trees.</title>
        <authorList>
            <person name="Chung C.L."/>
            <person name="Lee T.J."/>
            <person name="Akiba M."/>
            <person name="Lee H.H."/>
            <person name="Kuo T.H."/>
            <person name="Liu D."/>
            <person name="Ke H.M."/>
            <person name="Yokoi T."/>
            <person name="Roa M.B."/>
            <person name="Lu M.J."/>
            <person name="Chang Y.Y."/>
            <person name="Ann P.J."/>
            <person name="Tsai J.N."/>
            <person name="Chen C.Y."/>
            <person name="Tzean S.S."/>
            <person name="Ota Y."/>
            <person name="Hattori T."/>
            <person name="Sahashi N."/>
            <person name="Liou R.F."/>
            <person name="Kikuchi T."/>
            <person name="Tsai I.J."/>
        </authorList>
    </citation>
    <scope>NUCLEOTIDE SEQUENCE [LARGE SCALE GENOMIC DNA]</scope>
    <source>
        <strain evidence="3 4">FFPRI411160</strain>
    </source>
</reference>
<keyword evidence="4" id="KW-1185">Reference proteome</keyword>
<sequence>MNSLSLMNIIKKLINLLLFKAKKSLQWFLALFSRLARLRKLSMHQDQERRACDNDETDKGHDILNIRHTLATSGVPSIPSEEQQIIPFSVAGSSSAHNSPSISTRTPLPYPRARPRLDCGSNSFSPSLPSVEENGDHELTVMSPGRLTAEPESIILNLTLKCVLPSDRPRYDREVEIGSKLTSIKFGPIGTFFSYKDQGNEFWEYNVHPEGLPYYKHVGRFTYLTEANIGSRSPQVHERLLQYVNYIELLADNLRNGDDKLEVPNSGGIIYDKDIEVVIEVDNEANYSYYMVDMKRRNIFWLEEYEFPEGHGVEKKQQLCHKMEFEFWQHIEHFPNRSPMDGLLEEIMGELNYMKIDLITSADTTAPYSEADCGSLLNSFNHLHSLKNSQRASTHVVICCARIMAVIANERLINFYGFNGARLTATQSTHLKNLEKLWVDGVIKDRRWKTFQSKLERDWDGYILTSTVLLNANVAILSVPIVISDQNSRASPAAIASQVSTVVSLGSIIIGLLLVRQIRISAKNDEYTAADAMAYLTQREHKQLGLETMAIQYSLPYALLMWGMVTFLAAIAIASFLKMPSQPPSLFRGIFAGVWIFILPLIIWTVFTGWETTQKTYWREVAVVKWWQAVSDVVKSLEERIMGGGGDIESGHRPHPPPSVGETDTETGSQSPIKPRRPSWRPRFRVPGPIRRLTSSYPR</sequence>
<keyword evidence="2" id="KW-1133">Transmembrane helix</keyword>
<evidence type="ECO:0000256" key="1">
    <source>
        <dbReference type="SAM" id="MobiDB-lite"/>
    </source>
</evidence>
<feature type="transmembrane region" description="Helical" evidence="2">
    <location>
        <begin position="589"/>
        <end position="610"/>
    </location>
</feature>
<gene>
    <name evidence="3" type="ORF">PNOK_0481300</name>
</gene>
<evidence type="ECO:0000313" key="3">
    <source>
        <dbReference type="EMBL" id="PAV19879.1"/>
    </source>
</evidence>
<evidence type="ECO:0000313" key="4">
    <source>
        <dbReference type="Proteomes" id="UP000217199"/>
    </source>
</evidence>
<dbReference type="EMBL" id="NBII01000004">
    <property type="protein sequence ID" value="PAV19879.1"/>
    <property type="molecule type" value="Genomic_DNA"/>
</dbReference>
<feature type="transmembrane region" description="Helical" evidence="2">
    <location>
        <begin position="557"/>
        <end position="577"/>
    </location>
</feature>
<protein>
    <submittedName>
        <fullName evidence="3">Uncharacterized protein</fullName>
    </submittedName>
</protein>
<feature type="compositionally biased region" description="Basic residues" evidence="1">
    <location>
        <begin position="674"/>
        <end position="684"/>
    </location>
</feature>
<feature type="region of interest" description="Disordered" evidence="1">
    <location>
        <begin position="644"/>
        <end position="699"/>
    </location>
</feature>
<dbReference type="InParanoid" id="A0A286UK25"/>
<keyword evidence="2" id="KW-0812">Transmembrane</keyword>
<comment type="caution">
    <text evidence="3">The sequence shown here is derived from an EMBL/GenBank/DDBJ whole genome shotgun (WGS) entry which is preliminary data.</text>
</comment>
<dbReference type="STRING" id="2282107.A0A286UK25"/>
<proteinExistence type="predicted"/>
<dbReference type="Proteomes" id="UP000217199">
    <property type="component" value="Unassembled WGS sequence"/>
</dbReference>
<evidence type="ECO:0000256" key="2">
    <source>
        <dbReference type="SAM" id="Phobius"/>
    </source>
</evidence>
<organism evidence="3 4">
    <name type="scientific">Pyrrhoderma noxium</name>
    <dbReference type="NCBI Taxonomy" id="2282107"/>
    <lineage>
        <taxon>Eukaryota</taxon>
        <taxon>Fungi</taxon>
        <taxon>Dikarya</taxon>
        <taxon>Basidiomycota</taxon>
        <taxon>Agaricomycotina</taxon>
        <taxon>Agaricomycetes</taxon>
        <taxon>Hymenochaetales</taxon>
        <taxon>Hymenochaetaceae</taxon>
        <taxon>Pyrrhoderma</taxon>
    </lineage>
</organism>
<dbReference type="OrthoDB" id="2657661at2759"/>
<name>A0A286UK25_9AGAM</name>
<accession>A0A286UK25</accession>
<dbReference type="AlphaFoldDB" id="A0A286UK25"/>
<keyword evidence="2" id="KW-0472">Membrane</keyword>
<feature type="transmembrane region" description="Helical" evidence="2">
    <location>
        <begin position="462"/>
        <end position="483"/>
    </location>
</feature>